<dbReference type="Proteomes" id="UP000619512">
    <property type="component" value="Unassembled WGS sequence"/>
</dbReference>
<name>A0AA87Y1S8_9BURK</name>
<organism evidence="1 2">
    <name type="scientific">Pseudoduganella plicata</name>
    <dbReference type="NCBI Taxonomy" id="321984"/>
    <lineage>
        <taxon>Bacteria</taxon>
        <taxon>Pseudomonadati</taxon>
        <taxon>Pseudomonadota</taxon>
        <taxon>Betaproteobacteria</taxon>
        <taxon>Burkholderiales</taxon>
        <taxon>Oxalobacteraceae</taxon>
        <taxon>Telluria group</taxon>
        <taxon>Pseudoduganella</taxon>
    </lineage>
</organism>
<reference evidence="1" key="2">
    <citation type="submission" date="2022-12" db="EMBL/GenBank/DDBJ databases">
        <authorList>
            <person name="Sun Q."/>
            <person name="Kim S."/>
        </authorList>
    </citation>
    <scope>NUCLEOTIDE SEQUENCE</scope>
    <source>
        <strain evidence="1">KCTC 12344</strain>
    </source>
</reference>
<dbReference type="EMBL" id="BMWW01000002">
    <property type="protein sequence ID" value="GGY83793.1"/>
    <property type="molecule type" value="Genomic_DNA"/>
</dbReference>
<reference evidence="1" key="1">
    <citation type="journal article" date="2014" name="Int. J. Syst. Evol. Microbiol.">
        <title>Complete genome sequence of Corynebacterium casei LMG S-19264T (=DSM 44701T), isolated from a smear-ripened cheese.</title>
        <authorList>
            <consortium name="US DOE Joint Genome Institute (JGI-PGF)"/>
            <person name="Walter F."/>
            <person name="Albersmeier A."/>
            <person name="Kalinowski J."/>
            <person name="Ruckert C."/>
        </authorList>
    </citation>
    <scope>NUCLEOTIDE SEQUENCE</scope>
    <source>
        <strain evidence="1">KCTC 12344</strain>
    </source>
</reference>
<comment type="caution">
    <text evidence="1">The sequence shown here is derived from an EMBL/GenBank/DDBJ whole genome shotgun (WGS) entry which is preliminary data.</text>
</comment>
<gene>
    <name evidence="1" type="ORF">GCM10007388_16050</name>
</gene>
<evidence type="ECO:0000313" key="1">
    <source>
        <dbReference type="EMBL" id="GGY83793.1"/>
    </source>
</evidence>
<accession>A0AA87Y1S8</accession>
<protein>
    <submittedName>
        <fullName evidence="1">Uncharacterized protein</fullName>
    </submittedName>
</protein>
<dbReference type="AlphaFoldDB" id="A0AA87Y1S8"/>
<proteinExistence type="predicted"/>
<evidence type="ECO:0000313" key="2">
    <source>
        <dbReference type="Proteomes" id="UP000619512"/>
    </source>
</evidence>
<sequence>MPLRRLFLVVQAARNHRAIGIAIEERHDYFLTDARHMEGAPVLSGIRIADTHPARRALVAGILPVPAELDLYAVEVIRVHLFAGGSDHDGCLRMQYGLCMLEGAAKRHLTALDFHPIKTVPRMDVGCLGAPDLCSAYGRLESLQLRCETAGEALDLMGER</sequence>